<dbReference type="RefSeq" id="WP_022429461.1">
    <property type="nucleotide sequence ID" value="NZ_FR899140.1"/>
</dbReference>
<evidence type="ECO:0000256" key="2">
    <source>
        <dbReference type="ARBA" id="ARBA00022679"/>
    </source>
</evidence>
<evidence type="ECO:0000256" key="1">
    <source>
        <dbReference type="ARBA" id="ARBA00022676"/>
    </source>
</evidence>
<dbReference type="GO" id="GO:0008107">
    <property type="term" value="F:galactoside 2-alpha-L-fucosyltransferase activity"/>
    <property type="evidence" value="ECO:0007669"/>
    <property type="project" value="InterPro"/>
</dbReference>
<dbReference type="PANTHER" id="PTHR11927:SF9">
    <property type="entry name" value="L-FUCOSYLTRANSFERASE"/>
    <property type="match status" value="1"/>
</dbReference>
<dbReference type="CDD" id="cd11301">
    <property type="entry name" value="Fut1_Fut2_like"/>
    <property type="match status" value="1"/>
</dbReference>
<proteinExistence type="predicted"/>
<keyword evidence="2 3" id="KW-0808">Transferase</keyword>
<sequence>MKVVHIESGLGNQMLSFCEYLALKKANPQDDVYIENIIFDIPECNEVISQWNGYELNRVFAIDAPNVRSLFDDVQWNKIMAEIRASRFWVLEEHNWNYPVVFTTALNNAGLNLKNIRGNFESPEMMAACQPDKSSLACRLRHTLPFYYLQAWRHRRPIPLEKLNCISKLFLKTDEDIFTGQWLSFKYKESGIEQIAQEIEDTFVFPEVTDEKNKDALGFIGSRNSVAIHARRGDMLGGNYVYYATGFFKRAVKYIRKHVENPVFFIFCDPGSVGWAMENAEVLGLNVRKDEIHFVDWNKSTESYRDMQLMAACKHQIITNSTFGWWGAWMNKNPNKITISPEFRINTTHTF</sequence>
<accession>R7H4V1</accession>
<evidence type="ECO:0000313" key="3">
    <source>
        <dbReference type="EMBL" id="CDE34380.1"/>
    </source>
</evidence>
<dbReference type="Proteomes" id="UP000018072">
    <property type="component" value="Unassembled WGS sequence"/>
</dbReference>
<dbReference type="STRING" id="1263103.BN741_00145"/>
<dbReference type="AlphaFoldDB" id="R7H4V1"/>
<protein>
    <submittedName>
        <fullName evidence="3">Glycosyltransferase family 11</fullName>
    </submittedName>
</protein>
<name>R7H4V1_9BACT</name>
<dbReference type="PANTHER" id="PTHR11927">
    <property type="entry name" value="GALACTOSIDE 2-L-FUCOSYLTRANSFERASE"/>
    <property type="match status" value="1"/>
</dbReference>
<keyword evidence="1" id="KW-0328">Glycosyltransferase</keyword>
<dbReference type="InterPro" id="IPR002516">
    <property type="entry name" value="Glyco_trans_11"/>
</dbReference>
<gene>
    <name evidence="3" type="ORF">BN741_00145</name>
</gene>
<organism evidence="3">
    <name type="scientific">Leyella stercorea CAG:629</name>
    <dbReference type="NCBI Taxonomy" id="1263103"/>
    <lineage>
        <taxon>Bacteria</taxon>
        <taxon>Pseudomonadati</taxon>
        <taxon>Bacteroidota</taxon>
        <taxon>Bacteroidia</taxon>
        <taxon>Bacteroidales</taxon>
        <taxon>Prevotellaceae</taxon>
        <taxon>Leyella</taxon>
    </lineage>
</organism>
<reference evidence="3" key="1">
    <citation type="submission" date="2012-11" db="EMBL/GenBank/DDBJ databases">
        <title>Dependencies among metagenomic species, viruses, plasmids and units of genetic variation.</title>
        <authorList>
            <person name="Nielsen H.B."/>
            <person name="Almeida M."/>
            <person name="Juncker A.S."/>
            <person name="Rasmussen S."/>
            <person name="Li J."/>
            <person name="Sunagawa S."/>
            <person name="Plichta D."/>
            <person name="Gautier L."/>
            <person name="Le Chatelier E."/>
            <person name="Peletier E."/>
            <person name="Bonde I."/>
            <person name="Nielsen T."/>
            <person name="Manichanh C."/>
            <person name="Arumugam M."/>
            <person name="Batto J."/>
            <person name="Santos M.B.Q.D."/>
            <person name="Blom N."/>
            <person name="Borruel N."/>
            <person name="Burgdorf K.S."/>
            <person name="Boumezbeur F."/>
            <person name="Casellas F."/>
            <person name="Dore J."/>
            <person name="Guarner F."/>
            <person name="Hansen T."/>
            <person name="Hildebrand F."/>
            <person name="Kaas R.S."/>
            <person name="Kennedy S."/>
            <person name="Kristiansen K."/>
            <person name="Kultima J.R."/>
            <person name="Leonard P."/>
            <person name="Levenez F."/>
            <person name="Lund O."/>
            <person name="Moumen B."/>
            <person name="Le Paslier D."/>
            <person name="Pons N."/>
            <person name="Pedersen O."/>
            <person name="Prifti E."/>
            <person name="Qin J."/>
            <person name="Raes J."/>
            <person name="Tap J."/>
            <person name="Tims S."/>
            <person name="Ussery D.W."/>
            <person name="Yamada T."/>
            <person name="MetaHit consortium"/>
            <person name="Renault P."/>
            <person name="Sicheritz-Ponten T."/>
            <person name="Bork P."/>
            <person name="Wang J."/>
            <person name="Brunak S."/>
            <person name="Ehrlich S.D."/>
        </authorList>
    </citation>
    <scope>NUCLEOTIDE SEQUENCE [LARGE SCALE GENOMIC DNA]</scope>
</reference>
<dbReference type="Pfam" id="PF01531">
    <property type="entry name" value="Glyco_transf_11"/>
    <property type="match status" value="1"/>
</dbReference>
<dbReference type="EMBL" id="CBIT010000237">
    <property type="protein sequence ID" value="CDE34380.1"/>
    <property type="molecule type" value="Genomic_DNA"/>
</dbReference>
<dbReference type="GO" id="GO:0005975">
    <property type="term" value="P:carbohydrate metabolic process"/>
    <property type="evidence" value="ECO:0007669"/>
    <property type="project" value="InterPro"/>
</dbReference>
<dbReference type="GO" id="GO:0016020">
    <property type="term" value="C:membrane"/>
    <property type="evidence" value="ECO:0007669"/>
    <property type="project" value="InterPro"/>
</dbReference>
<comment type="caution">
    <text evidence="3">The sequence shown here is derived from an EMBL/GenBank/DDBJ whole genome shotgun (WGS) entry which is preliminary data.</text>
</comment>